<reference evidence="1" key="2">
    <citation type="submission" date="2025-09" db="UniProtKB">
        <authorList>
            <consortium name="Ensembl"/>
        </authorList>
    </citation>
    <scope>IDENTIFICATION</scope>
</reference>
<proteinExistence type="predicted"/>
<name>A0A8C0V4V8_CYACU</name>
<sequence>QSCVRHNLPIPISHFQLLPLFPQCWILYLFRAGLCVPGELPDTWWCVPTEGVLNLPIGALIQVSGIELDDQSASRSILREAHTIGGLVKGRHVIVGVQHRDEDVSCA</sequence>
<reference evidence="1" key="1">
    <citation type="submission" date="2025-08" db="UniProtKB">
        <authorList>
            <consortium name="Ensembl"/>
        </authorList>
    </citation>
    <scope>IDENTIFICATION</scope>
</reference>
<organism evidence="1 2">
    <name type="scientific">Cyanistes caeruleus</name>
    <name type="common">Eurasian blue tit</name>
    <name type="synonym">Parus caeruleus</name>
    <dbReference type="NCBI Taxonomy" id="156563"/>
    <lineage>
        <taxon>Eukaryota</taxon>
        <taxon>Metazoa</taxon>
        <taxon>Chordata</taxon>
        <taxon>Craniata</taxon>
        <taxon>Vertebrata</taxon>
        <taxon>Euteleostomi</taxon>
        <taxon>Archelosauria</taxon>
        <taxon>Archosauria</taxon>
        <taxon>Dinosauria</taxon>
        <taxon>Saurischia</taxon>
        <taxon>Theropoda</taxon>
        <taxon>Coelurosauria</taxon>
        <taxon>Aves</taxon>
        <taxon>Neognathae</taxon>
        <taxon>Neoaves</taxon>
        <taxon>Telluraves</taxon>
        <taxon>Australaves</taxon>
        <taxon>Passeriformes</taxon>
        <taxon>Paridae</taxon>
        <taxon>Cyanistes</taxon>
    </lineage>
</organism>
<accession>A0A8C0V4V8</accession>
<dbReference type="AlphaFoldDB" id="A0A8C0V4V8"/>
<keyword evidence="2" id="KW-1185">Reference proteome</keyword>
<dbReference type="Ensembl" id="ENSCCET00000028320.1">
    <property type="protein sequence ID" value="ENSCCEP00000018512.1"/>
    <property type="gene ID" value="ENSCCEG00000016952.1"/>
</dbReference>
<dbReference type="Proteomes" id="UP000694410">
    <property type="component" value="Unplaced"/>
</dbReference>
<evidence type="ECO:0000313" key="2">
    <source>
        <dbReference type="Proteomes" id="UP000694410"/>
    </source>
</evidence>
<protein>
    <submittedName>
        <fullName evidence="1">Uncharacterized protein</fullName>
    </submittedName>
</protein>
<evidence type="ECO:0000313" key="1">
    <source>
        <dbReference type="Ensembl" id="ENSCCEP00000018512.1"/>
    </source>
</evidence>